<evidence type="ECO:0000313" key="1">
    <source>
        <dbReference type="EMBL" id="XCA33634.1"/>
    </source>
</evidence>
<reference evidence="1" key="1">
    <citation type="submission" date="2024-06" db="EMBL/GenBank/DDBJ databases">
        <title>Genome assembly of the Polyergus mexicanus.</title>
        <authorList>
            <person name="Cash E."/>
            <person name="Tustsui N.D."/>
            <person name="Ward P."/>
            <person name="Nguyen O."/>
            <person name="Sahasrabudhe R."/>
            <person name="Fairbairn C.W."/>
            <person name="Seligmann W.E."/>
            <person name="Sacco S."/>
            <person name="Beraut E."/>
            <person name="Miller C."/>
            <person name="Toffelmier E."/>
            <person name="Shaffer H.B."/>
        </authorList>
    </citation>
    <scope>NUCLEOTIDE SEQUENCE</scope>
    <source>
        <strain evidence="1">NDT 795.1</strain>
    </source>
</reference>
<protein>
    <submittedName>
        <fullName evidence="1">Uncharacterized protein</fullName>
    </submittedName>
</protein>
<name>A0AAU7YLG0_9RICK</name>
<sequence length="49" mass="5648">MSGHWDDKEIGTGMTRRGYLDKRHCPSGSTMFVQLWNESRYDVGKPFLG</sequence>
<dbReference type="AlphaFoldDB" id="A0AAU7YLG0"/>
<gene>
    <name evidence="1" type="ORF">ABS808_02220</name>
</gene>
<proteinExistence type="predicted"/>
<dbReference type="EMBL" id="CP158586">
    <property type="protein sequence ID" value="XCA33634.1"/>
    <property type="molecule type" value="Genomic_DNA"/>
</dbReference>
<organism evidence="1">
    <name type="scientific">Wolbachia endosymbiont of Polyergus mexicanus</name>
    <dbReference type="NCBI Taxonomy" id="3171167"/>
    <lineage>
        <taxon>Bacteria</taxon>
        <taxon>Pseudomonadati</taxon>
        <taxon>Pseudomonadota</taxon>
        <taxon>Alphaproteobacteria</taxon>
        <taxon>Rickettsiales</taxon>
        <taxon>Anaplasmataceae</taxon>
        <taxon>Wolbachieae</taxon>
        <taxon>Wolbachia</taxon>
    </lineage>
</organism>
<accession>A0AAU7YLG0</accession>